<name>A0A5E4BAM0_MARMO</name>
<evidence type="ECO:0000256" key="1">
    <source>
        <dbReference type="SAM" id="MobiDB-lite"/>
    </source>
</evidence>
<dbReference type="Proteomes" id="UP000335636">
    <property type="component" value="Unassembled WGS sequence"/>
</dbReference>
<feature type="region of interest" description="Disordered" evidence="1">
    <location>
        <begin position="21"/>
        <end position="49"/>
    </location>
</feature>
<sequence length="49" mass="5166">MAAAALESGARLRRVLELLPGRARPARSCRAPGADRRRGGGGRRPGNEV</sequence>
<evidence type="ECO:0000313" key="4">
    <source>
        <dbReference type="Proteomes" id="UP000335636"/>
    </source>
</evidence>
<reference evidence="2" key="2">
    <citation type="submission" date="2020-08" db="EMBL/GenBank/DDBJ databases">
        <authorList>
            <person name="Shumante A."/>
            <person name="Zimin A.V."/>
            <person name="Puiu D."/>
            <person name="Salzberg S.L."/>
        </authorList>
    </citation>
    <scope>NUCLEOTIDE SEQUENCE</scope>
    <source>
        <strain evidence="2">WC2-LM</strain>
        <tissue evidence="2">Liver</tissue>
    </source>
</reference>
<organism evidence="3 4">
    <name type="scientific">Marmota monax</name>
    <name type="common">Woodchuck</name>
    <dbReference type="NCBI Taxonomy" id="9995"/>
    <lineage>
        <taxon>Eukaryota</taxon>
        <taxon>Metazoa</taxon>
        <taxon>Chordata</taxon>
        <taxon>Craniata</taxon>
        <taxon>Vertebrata</taxon>
        <taxon>Euteleostomi</taxon>
        <taxon>Mammalia</taxon>
        <taxon>Eutheria</taxon>
        <taxon>Euarchontoglires</taxon>
        <taxon>Glires</taxon>
        <taxon>Rodentia</taxon>
        <taxon>Sciuromorpha</taxon>
        <taxon>Sciuridae</taxon>
        <taxon>Xerinae</taxon>
        <taxon>Marmotini</taxon>
        <taxon>Marmota</taxon>
    </lineage>
</organism>
<dbReference type="Proteomes" id="UP000662637">
    <property type="component" value="Unassembled WGS sequence"/>
</dbReference>
<dbReference type="EMBL" id="WJEC01002362">
    <property type="protein sequence ID" value="KAF7476633.1"/>
    <property type="molecule type" value="Genomic_DNA"/>
</dbReference>
<accession>A0A5E4BAM0</accession>
<dbReference type="AlphaFoldDB" id="A0A5E4BAM0"/>
<evidence type="ECO:0000313" key="2">
    <source>
        <dbReference type="EMBL" id="KAF7476633.1"/>
    </source>
</evidence>
<protein>
    <submittedName>
        <fullName evidence="3">Uncharacterized protein</fullName>
    </submittedName>
</protein>
<reference evidence="3 4" key="1">
    <citation type="submission" date="2019-04" db="EMBL/GenBank/DDBJ databases">
        <authorList>
            <person name="Alioto T."/>
            <person name="Alioto T."/>
        </authorList>
    </citation>
    <scope>NUCLEOTIDE SEQUENCE [LARGE SCALE GENOMIC DNA]</scope>
</reference>
<keyword evidence="4" id="KW-1185">Reference proteome</keyword>
<dbReference type="EMBL" id="CABDUW010000321">
    <property type="protein sequence ID" value="VTJ65702.1"/>
    <property type="molecule type" value="Genomic_DNA"/>
</dbReference>
<gene>
    <name evidence="2" type="ORF">GHT09_012240</name>
    <name evidence="3" type="ORF">MONAX_5E032286</name>
</gene>
<evidence type="ECO:0000313" key="3">
    <source>
        <dbReference type="EMBL" id="VTJ65702.1"/>
    </source>
</evidence>
<proteinExistence type="predicted"/>